<organism evidence="11 12">
    <name type="scientific">Myxozyma melibiosi</name>
    <dbReference type="NCBI Taxonomy" id="54550"/>
    <lineage>
        <taxon>Eukaryota</taxon>
        <taxon>Fungi</taxon>
        <taxon>Dikarya</taxon>
        <taxon>Ascomycota</taxon>
        <taxon>Saccharomycotina</taxon>
        <taxon>Lipomycetes</taxon>
        <taxon>Lipomycetales</taxon>
        <taxon>Lipomycetaceae</taxon>
        <taxon>Myxozyma</taxon>
    </lineage>
</organism>
<dbReference type="Proteomes" id="UP001498771">
    <property type="component" value="Unassembled WGS sequence"/>
</dbReference>
<dbReference type="Pfam" id="PF00083">
    <property type="entry name" value="Sugar_tr"/>
    <property type="match status" value="1"/>
</dbReference>
<feature type="transmembrane region" description="Helical" evidence="9">
    <location>
        <begin position="443"/>
        <end position="462"/>
    </location>
</feature>
<evidence type="ECO:0000259" key="10">
    <source>
        <dbReference type="PROSITE" id="PS50850"/>
    </source>
</evidence>
<evidence type="ECO:0000256" key="9">
    <source>
        <dbReference type="SAM" id="Phobius"/>
    </source>
</evidence>
<evidence type="ECO:0000313" key="12">
    <source>
        <dbReference type="Proteomes" id="UP001498771"/>
    </source>
</evidence>
<comment type="caution">
    <text evidence="11">The sequence shown here is derived from an EMBL/GenBank/DDBJ whole genome shotgun (WGS) entry which is preliminary data.</text>
</comment>
<feature type="transmembrane region" description="Helical" evidence="9">
    <location>
        <begin position="58"/>
        <end position="83"/>
    </location>
</feature>
<feature type="transmembrane region" description="Helical" evidence="9">
    <location>
        <begin position="12"/>
        <end position="38"/>
    </location>
</feature>
<dbReference type="RefSeq" id="XP_064766986.1">
    <property type="nucleotide sequence ID" value="XM_064915295.1"/>
</dbReference>
<keyword evidence="6 9" id="KW-0472">Membrane</keyword>
<evidence type="ECO:0000256" key="1">
    <source>
        <dbReference type="ARBA" id="ARBA00004141"/>
    </source>
</evidence>
<name>A0ABR1F496_9ASCO</name>
<evidence type="ECO:0000313" key="11">
    <source>
        <dbReference type="EMBL" id="KAK7203953.1"/>
    </source>
</evidence>
<feature type="transmembrane region" description="Helical" evidence="9">
    <location>
        <begin position="118"/>
        <end position="140"/>
    </location>
</feature>
<dbReference type="PANTHER" id="PTHR48022">
    <property type="entry name" value="PLASTIDIC GLUCOSE TRANSPORTER 4"/>
    <property type="match status" value="1"/>
</dbReference>
<dbReference type="PROSITE" id="PS00217">
    <property type="entry name" value="SUGAR_TRANSPORT_2"/>
    <property type="match status" value="1"/>
</dbReference>
<feature type="transmembrane region" description="Helical" evidence="9">
    <location>
        <begin position="372"/>
        <end position="394"/>
    </location>
</feature>
<sequence length="560" mass="60623">MAPLFEKGSIVPSVLIGAFTTVGGILYGYDTGIIAGILAMDTFKRDYGKPDPMHDDSYYLSSARKSLVVSILAVGLFSGAFSTGNVADRLGRRKGLILACIIFMLGVSLQVARGSIGLFALGRLVAGFGVGSVSSIGPLYQAEIAPKHLRGAITAGYHTAKTLGVLIASLVDNGSKSRDGKSSYLIPIYIQFIWVLILLTGFLFLPESPRFLVKQGKIGAARRSLSIIRHNDKDDISISVELAEIEAAIELERALSNVQLKDCFGTENRQRYRMMIGLVAGAMSQLVGVNFIKYFGTDFFLQAGITDSFMVSVATNMISFCMTLPSIYLIEKLGRRPILTIGLFGCFVTQYVIAVTGLIFGRDSDIAKKMLVVFTLLYIAVESCGAGPPLLVVMGETFPLRTRAKSISLSIGCDYIFNFLISYTTPFLVDDAPGSLNMGTNVFFIWGTASLLGALFIALFVYETKGLTLEQIDELYMTCPTAWRSSSFKPAANMLDPEMSDEEIATLNGQRGSNAKKDGDDTMTLATVDSNGRGDSDAESIDVDEVFEEEGDPLLNGYRS</sequence>
<evidence type="ECO:0000256" key="2">
    <source>
        <dbReference type="ARBA" id="ARBA00010992"/>
    </source>
</evidence>
<evidence type="ECO:0000256" key="4">
    <source>
        <dbReference type="ARBA" id="ARBA00022692"/>
    </source>
</evidence>
<comment type="similarity">
    <text evidence="2 7">Belongs to the major facilitator superfamily. Sugar transporter (TC 2.A.1.1) family.</text>
</comment>
<feature type="transmembrane region" description="Helical" evidence="9">
    <location>
        <begin position="275"/>
        <end position="296"/>
    </location>
</feature>
<accession>A0ABR1F496</accession>
<dbReference type="PROSITE" id="PS00216">
    <property type="entry name" value="SUGAR_TRANSPORT_1"/>
    <property type="match status" value="2"/>
</dbReference>
<keyword evidence="4 9" id="KW-0812">Transmembrane</keyword>
<dbReference type="InterPro" id="IPR005828">
    <property type="entry name" value="MFS_sugar_transport-like"/>
</dbReference>
<feature type="transmembrane region" description="Helical" evidence="9">
    <location>
        <begin position="95"/>
        <end position="112"/>
    </location>
</feature>
<proteinExistence type="inferred from homology"/>
<evidence type="ECO:0000256" key="3">
    <source>
        <dbReference type="ARBA" id="ARBA00022448"/>
    </source>
</evidence>
<feature type="transmembrane region" description="Helical" evidence="9">
    <location>
        <begin position="406"/>
        <end position="423"/>
    </location>
</feature>
<comment type="subcellular location">
    <subcellularLocation>
        <location evidence="1">Membrane</location>
        <topology evidence="1">Multi-pass membrane protein</topology>
    </subcellularLocation>
</comment>
<feature type="compositionally biased region" description="Acidic residues" evidence="8">
    <location>
        <begin position="537"/>
        <end position="552"/>
    </location>
</feature>
<evidence type="ECO:0000256" key="6">
    <source>
        <dbReference type="ARBA" id="ARBA00023136"/>
    </source>
</evidence>
<protein>
    <submittedName>
        <fullName evidence="11">General substrate transporter</fullName>
    </submittedName>
</protein>
<dbReference type="GeneID" id="90040807"/>
<dbReference type="InterPro" id="IPR036259">
    <property type="entry name" value="MFS_trans_sf"/>
</dbReference>
<reference evidence="11 12" key="1">
    <citation type="submission" date="2024-03" db="EMBL/GenBank/DDBJ databases">
        <title>Genome-scale model development and genomic sequencing of the oleaginous clade Lipomyces.</title>
        <authorList>
            <consortium name="Lawrence Berkeley National Laboratory"/>
            <person name="Czajka J.J."/>
            <person name="Han Y."/>
            <person name="Kim J."/>
            <person name="Mondo S.J."/>
            <person name="Hofstad B.A."/>
            <person name="Robles A."/>
            <person name="Haridas S."/>
            <person name="Riley R."/>
            <person name="LaButti K."/>
            <person name="Pangilinan J."/>
            <person name="Andreopoulos W."/>
            <person name="Lipzen A."/>
            <person name="Yan J."/>
            <person name="Wang M."/>
            <person name="Ng V."/>
            <person name="Grigoriev I.V."/>
            <person name="Spatafora J.W."/>
            <person name="Magnuson J.K."/>
            <person name="Baker S.E."/>
            <person name="Pomraning K.R."/>
        </authorList>
    </citation>
    <scope>NUCLEOTIDE SEQUENCE [LARGE SCALE GENOMIC DNA]</scope>
    <source>
        <strain evidence="11 12">Phaff 52-87</strain>
    </source>
</reference>
<dbReference type="PANTHER" id="PTHR48022:SF17">
    <property type="entry name" value="HEXOSE TRANSPORTER"/>
    <property type="match status" value="1"/>
</dbReference>
<dbReference type="InterPro" id="IPR005829">
    <property type="entry name" value="Sugar_transporter_CS"/>
</dbReference>
<dbReference type="SUPFAM" id="SSF103473">
    <property type="entry name" value="MFS general substrate transporter"/>
    <property type="match status" value="1"/>
</dbReference>
<gene>
    <name evidence="11" type="ORF">BZA70DRAFT_64694</name>
</gene>
<feature type="transmembrane region" description="Helical" evidence="9">
    <location>
        <begin position="183"/>
        <end position="205"/>
    </location>
</feature>
<dbReference type="InterPro" id="IPR020846">
    <property type="entry name" value="MFS_dom"/>
</dbReference>
<dbReference type="InterPro" id="IPR003663">
    <property type="entry name" value="Sugar/inositol_transpt"/>
</dbReference>
<keyword evidence="12" id="KW-1185">Reference proteome</keyword>
<dbReference type="EMBL" id="JBBJBU010000010">
    <property type="protein sequence ID" value="KAK7203953.1"/>
    <property type="molecule type" value="Genomic_DNA"/>
</dbReference>
<feature type="transmembrane region" description="Helical" evidence="9">
    <location>
        <begin position="308"/>
        <end position="330"/>
    </location>
</feature>
<dbReference type="NCBIfam" id="TIGR00879">
    <property type="entry name" value="SP"/>
    <property type="match status" value="1"/>
</dbReference>
<dbReference type="PROSITE" id="PS50850">
    <property type="entry name" value="MFS"/>
    <property type="match status" value="1"/>
</dbReference>
<evidence type="ECO:0000256" key="5">
    <source>
        <dbReference type="ARBA" id="ARBA00022989"/>
    </source>
</evidence>
<evidence type="ECO:0000256" key="7">
    <source>
        <dbReference type="RuleBase" id="RU003346"/>
    </source>
</evidence>
<evidence type="ECO:0000256" key="8">
    <source>
        <dbReference type="SAM" id="MobiDB-lite"/>
    </source>
</evidence>
<keyword evidence="5 9" id="KW-1133">Transmembrane helix</keyword>
<dbReference type="PRINTS" id="PR00171">
    <property type="entry name" value="SUGRTRNSPORT"/>
</dbReference>
<feature type="transmembrane region" description="Helical" evidence="9">
    <location>
        <begin position="337"/>
        <end position="360"/>
    </location>
</feature>
<feature type="region of interest" description="Disordered" evidence="8">
    <location>
        <begin position="509"/>
        <end position="560"/>
    </location>
</feature>
<keyword evidence="3 7" id="KW-0813">Transport</keyword>
<dbReference type="Gene3D" id="1.20.1250.20">
    <property type="entry name" value="MFS general substrate transporter like domains"/>
    <property type="match status" value="1"/>
</dbReference>
<feature type="domain" description="Major facilitator superfamily (MFS) profile" evidence="10">
    <location>
        <begin position="16"/>
        <end position="465"/>
    </location>
</feature>
<dbReference type="InterPro" id="IPR050360">
    <property type="entry name" value="MFS_Sugar_Transporters"/>
</dbReference>